<evidence type="ECO:0000256" key="6">
    <source>
        <dbReference type="ARBA" id="ARBA00022958"/>
    </source>
</evidence>
<gene>
    <name evidence="11" type="ORF">SAMN05192569_10231</name>
</gene>
<reference evidence="12" key="1">
    <citation type="submission" date="2016-10" db="EMBL/GenBank/DDBJ databases">
        <authorList>
            <person name="Varghese N."/>
            <person name="Submissions S."/>
        </authorList>
    </citation>
    <scope>NUCLEOTIDE SEQUENCE [LARGE SCALE GENOMIC DNA]</scope>
    <source>
        <strain evidence="12">M1</strain>
    </source>
</reference>
<evidence type="ECO:0000256" key="10">
    <source>
        <dbReference type="SAM" id="Phobius"/>
    </source>
</evidence>
<name>A0A1I0TDP3_9BACL</name>
<keyword evidence="5 10" id="KW-0812">Transmembrane</keyword>
<keyword evidence="8" id="KW-0406">Ion transport</keyword>
<evidence type="ECO:0000256" key="1">
    <source>
        <dbReference type="ARBA" id="ARBA00004651"/>
    </source>
</evidence>
<dbReference type="EMBL" id="FOJS01000023">
    <property type="protein sequence ID" value="SFA49859.1"/>
    <property type="molecule type" value="Genomic_DNA"/>
</dbReference>
<feature type="transmembrane region" description="Helical" evidence="10">
    <location>
        <begin position="93"/>
        <end position="117"/>
    </location>
</feature>
<feature type="transmembrane region" description="Helical" evidence="10">
    <location>
        <begin position="32"/>
        <end position="50"/>
    </location>
</feature>
<evidence type="ECO:0000256" key="7">
    <source>
        <dbReference type="ARBA" id="ARBA00022989"/>
    </source>
</evidence>
<keyword evidence="12" id="KW-1185">Reference proteome</keyword>
<dbReference type="STRING" id="186116.SAMN05192569_10231"/>
<dbReference type="PANTHER" id="PTHR32024:SF1">
    <property type="entry name" value="KTR SYSTEM POTASSIUM UPTAKE PROTEIN B"/>
    <property type="match status" value="1"/>
</dbReference>
<dbReference type="AlphaFoldDB" id="A0A1I0TDP3"/>
<evidence type="ECO:0000256" key="2">
    <source>
        <dbReference type="ARBA" id="ARBA00022448"/>
    </source>
</evidence>
<dbReference type="InterPro" id="IPR004772">
    <property type="entry name" value="TrkH"/>
</dbReference>
<feature type="transmembrane region" description="Helical" evidence="10">
    <location>
        <begin position="210"/>
        <end position="233"/>
    </location>
</feature>
<organism evidence="11 12">
    <name type="scientific">Parageobacillus thermantarcticus</name>
    <dbReference type="NCBI Taxonomy" id="186116"/>
    <lineage>
        <taxon>Bacteria</taxon>
        <taxon>Bacillati</taxon>
        <taxon>Bacillota</taxon>
        <taxon>Bacilli</taxon>
        <taxon>Bacillales</taxon>
        <taxon>Anoxybacillaceae</taxon>
        <taxon>Parageobacillus</taxon>
    </lineage>
</organism>
<evidence type="ECO:0000313" key="11">
    <source>
        <dbReference type="EMBL" id="SFA49859.1"/>
    </source>
</evidence>
<keyword evidence="7 10" id="KW-1133">Transmembrane helix</keyword>
<feature type="transmembrane region" description="Helical" evidence="10">
    <location>
        <begin position="148"/>
        <end position="169"/>
    </location>
</feature>
<keyword evidence="6" id="KW-0630">Potassium</keyword>
<comment type="subcellular location">
    <subcellularLocation>
        <location evidence="1">Cell membrane</location>
        <topology evidence="1">Multi-pass membrane protein</topology>
    </subcellularLocation>
</comment>
<dbReference type="Proteomes" id="UP000198650">
    <property type="component" value="Unassembled WGS sequence"/>
</dbReference>
<dbReference type="Pfam" id="PF02386">
    <property type="entry name" value="TrkH"/>
    <property type="match status" value="1"/>
</dbReference>
<evidence type="ECO:0000256" key="9">
    <source>
        <dbReference type="ARBA" id="ARBA00023136"/>
    </source>
</evidence>
<proteinExistence type="predicted"/>
<evidence type="ECO:0000256" key="4">
    <source>
        <dbReference type="ARBA" id="ARBA00022538"/>
    </source>
</evidence>
<evidence type="ECO:0000256" key="8">
    <source>
        <dbReference type="ARBA" id="ARBA00023065"/>
    </source>
</evidence>
<feature type="transmembrane region" description="Helical" evidence="10">
    <location>
        <begin position="245"/>
        <end position="266"/>
    </location>
</feature>
<dbReference type="GO" id="GO:0005886">
    <property type="term" value="C:plasma membrane"/>
    <property type="evidence" value="ECO:0007669"/>
    <property type="project" value="UniProtKB-SubCell"/>
</dbReference>
<accession>A0A1I0TDP3</accession>
<dbReference type="GO" id="GO:0015379">
    <property type="term" value="F:potassium:chloride symporter activity"/>
    <property type="evidence" value="ECO:0007669"/>
    <property type="project" value="InterPro"/>
</dbReference>
<keyword evidence="9 10" id="KW-0472">Membrane</keyword>
<feature type="transmembrane region" description="Helical" evidence="10">
    <location>
        <begin position="311"/>
        <end position="344"/>
    </location>
</feature>
<feature type="transmembrane region" description="Helical" evidence="10">
    <location>
        <begin position="365"/>
        <end position="389"/>
    </location>
</feature>
<keyword evidence="4" id="KW-0633">Potassium transport</keyword>
<dbReference type="InterPro" id="IPR003445">
    <property type="entry name" value="Cat_transpt"/>
</dbReference>
<keyword evidence="3" id="KW-1003">Cell membrane</keyword>
<keyword evidence="2" id="KW-0813">Transport</keyword>
<feature type="transmembrane region" description="Helical" evidence="10">
    <location>
        <begin position="425"/>
        <end position="445"/>
    </location>
</feature>
<evidence type="ECO:0000256" key="5">
    <source>
        <dbReference type="ARBA" id="ARBA00022692"/>
    </source>
</evidence>
<feature type="transmembrane region" description="Helical" evidence="10">
    <location>
        <begin position="62"/>
        <end position="81"/>
    </location>
</feature>
<evidence type="ECO:0000313" key="12">
    <source>
        <dbReference type="Proteomes" id="UP000198650"/>
    </source>
</evidence>
<dbReference type="NCBIfam" id="TIGR00933">
    <property type="entry name" value="2a38"/>
    <property type="match status" value="1"/>
</dbReference>
<protein>
    <submittedName>
        <fullName evidence="11">Trk system potassium uptake protein TrkH</fullName>
    </submittedName>
</protein>
<dbReference type="PANTHER" id="PTHR32024">
    <property type="entry name" value="TRK SYSTEM POTASSIUM UPTAKE PROTEIN TRKG-RELATED"/>
    <property type="match status" value="1"/>
</dbReference>
<evidence type="ECO:0000256" key="3">
    <source>
        <dbReference type="ARBA" id="ARBA00022475"/>
    </source>
</evidence>
<sequence>MLDEELWKTEKKRGRDAEMEKARKHYLDPPKVLVAGFAAIIFVGAALLMLPIATNDGKGLPFLDALFTATSATCVTGLVVVDTGTTFTLFGQLVILTLIQVGGLGFMTFATLFAFLLGKRISLKERLLLQEAMNNLSIEGIVRLVKRVLIFTVVIELIGGLLLAIRFSFDMPLLKAFYFGMFHAISNFNNAGFDLMGDFRSLTGYVEDPVVTLVVCALIILGGIGFIVMNEVYEYRQTRRFSLHTKVAVATSGLLLSFSTLLIFLLELHNPKTLEPLSPLGKFLASFYQAVTPRTAGSNTLNIPDLTQPTLFLIIFLMFVGASPGSTGGGIKTTTFATLLGAVWSQIRGKEDVVFFKKRIMYDTIYKSLTVTISGLFIVIFVTMLLTITEQGKDFLMILFEATSAFATVGLSMGLTPELSPLGKVIIICTMFAGRVGPLTIAYAVTLHRKPDPFRYPEGKIMIG</sequence>